<evidence type="ECO:0000256" key="2">
    <source>
        <dbReference type="ARBA" id="ARBA00022448"/>
    </source>
</evidence>
<evidence type="ECO:0000256" key="4">
    <source>
        <dbReference type="SAM" id="SignalP"/>
    </source>
</evidence>
<feature type="signal peptide" evidence="4">
    <location>
        <begin position="1"/>
        <end position="22"/>
    </location>
</feature>
<dbReference type="Gene3D" id="3.40.190.10">
    <property type="entry name" value="Periplasmic binding protein-like II"/>
    <property type="match status" value="1"/>
</dbReference>
<dbReference type="PROSITE" id="PS51257">
    <property type="entry name" value="PROKAR_LIPOPROTEIN"/>
    <property type="match status" value="1"/>
</dbReference>
<keyword evidence="3 4" id="KW-0732">Signal</keyword>
<accession>A0A846RJZ7</accession>
<proteinExistence type="inferred from homology"/>
<sequence>MLSKRTPIKVAALATAVVLALAGCTAAPEEQAADDEAVLIIGSESEIPSLDPHTINGTVGLRVTDAVYETLLKEDLQTETKSAAEVIPGLASEWDVSEDGLSYTFTIREGVTFHDGTELTAEAVLANFARLLDEESPLYSDVAAANMTFLTRYISDVEAAENTVTVSLESPFAELPRLLTDRRMAIISPTALEAEGDNIGRAPVGTGPFTIETVSQGQQLEFTRNEEYWDGRPGLAGIVFVTIQDQTTMATSLETGQIDVILFAGPEQVSRLSGNDNVVIQYPDPANQYFIRFNTEAEPTDDVKVRQALNYAVNREAIEALLNDQVRPSYGAIPVGSAAWDESIEPSYEYNPERAAELLEEAGVTLPLEIDIFSPSSGPGFAAATDIMSLVQQDLAAVDVNLNVEYVEFTSMVALESPGYEPNISGSFNGWSTGADSAFWLERMFGPDQVPPNGVNRGWYVNDELRDIFEAARETVDAEERGALYREAGGIITEDAPWLFMYQNRLPRIFNANVHGIVEAPSTFIDYSNVTKTG</sequence>
<dbReference type="GO" id="GO:1904680">
    <property type="term" value="F:peptide transmembrane transporter activity"/>
    <property type="evidence" value="ECO:0007669"/>
    <property type="project" value="TreeGrafter"/>
</dbReference>
<gene>
    <name evidence="6" type="ORF">BJ994_002714</name>
</gene>
<dbReference type="InterPro" id="IPR030678">
    <property type="entry name" value="Peptide/Ni-bd"/>
</dbReference>
<dbReference type="PANTHER" id="PTHR30290">
    <property type="entry name" value="PERIPLASMIC BINDING COMPONENT OF ABC TRANSPORTER"/>
    <property type="match status" value="1"/>
</dbReference>
<evidence type="ECO:0000259" key="5">
    <source>
        <dbReference type="Pfam" id="PF00496"/>
    </source>
</evidence>
<dbReference type="GO" id="GO:0042597">
    <property type="term" value="C:periplasmic space"/>
    <property type="evidence" value="ECO:0007669"/>
    <property type="project" value="UniProtKB-ARBA"/>
</dbReference>
<dbReference type="SUPFAM" id="SSF53850">
    <property type="entry name" value="Periplasmic binding protein-like II"/>
    <property type="match status" value="1"/>
</dbReference>
<protein>
    <submittedName>
        <fullName evidence="6">Peptide/nickel transport system substrate-binding protein</fullName>
    </submittedName>
</protein>
<feature type="chain" id="PRO_5038547520" evidence="4">
    <location>
        <begin position="23"/>
        <end position="534"/>
    </location>
</feature>
<dbReference type="InterPro" id="IPR000914">
    <property type="entry name" value="SBP_5_dom"/>
</dbReference>
<dbReference type="Pfam" id="PF00496">
    <property type="entry name" value="SBP_bac_5"/>
    <property type="match status" value="1"/>
</dbReference>
<keyword evidence="2" id="KW-0813">Transport</keyword>
<dbReference type="Gene3D" id="3.90.76.10">
    <property type="entry name" value="Dipeptide-binding Protein, Domain 1"/>
    <property type="match status" value="1"/>
</dbReference>
<dbReference type="Proteomes" id="UP000547458">
    <property type="component" value="Unassembled WGS sequence"/>
</dbReference>
<evidence type="ECO:0000313" key="6">
    <source>
        <dbReference type="EMBL" id="NJC23638.1"/>
    </source>
</evidence>
<comment type="caution">
    <text evidence="6">The sequence shown here is derived from an EMBL/GenBank/DDBJ whole genome shotgun (WGS) entry which is preliminary data.</text>
</comment>
<evidence type="ECO:0000313" key="7">
    <source>
        <dbReference type="Proteomes" id="UP000547458"/>
    </source>
</evidence>
<feature type="domain" description="Solute-binding protein family 5" evidence="5">
    <location>
        <begin position="85"/>
        <end position="437"/>
    </location>
</feature>
<name>A0A846RJZ7_9MICC</name>
<dbReference type="InterPro" id="IPR039424">
    <property type="entry name" value="SBP_5"/>
</dbReference>
<comment type="similarity">
    <text evidence="1">Belongs to the bacterial solute-binding protein 5 family.</text>
</comment>
<keyword evidence="7" id="KW-1185">Reference proteome</keyword>
<organism evidence="6 7">
    <name type="scientific">Arthrobacter pigmenti</name>
    <dbReference type="NCBI Taxonomy" id="271432"/>
    <lineage>
        <taxon>Bacteria</taxon>
        <taxon>Bacillati</taxon>
        <taxon>Actinomycetota</taxon>
        <taxon>Actinomycetes</taxon>
        <taxon>Micrococcales</taxon>
        <taxon>Micrococcaceae</taxon>
        <taxon>Arthrobacter</taxon>
    </lineage>
</organism>
<evidence type="ECO:0000256" key="3">
    <source>
        <dbReference type="ARBA" id="ARBA00022729"/>
    </source>
</evidence>
<dbReference type="PIRSF" id="PIRSF002741">
    <property type="entry name" value="MppA"/>
    <property type="match status" value="1"/>
</dbReference>
<dbReference type="RefSeq" id="WP_167994898.1">
    <property type="nucleotide sequence ID" value="NZ_JAATJL010000001.1"/>
</dbReference>
<dbReference type="GO" id="GO:0043190">
    <property type="term" value="C:ATP-binding cassette (ABC) transporter complex"/>
    <property type="evidence" value="ECO:0007669"/>
    <property type="project" value="InterPro"/>
</dbReference>
<dbReference type="Gene3D" id="3.10.105.10">
    <property type="entry name" value="Dipeptide-binding Protein, Domain 3"/>
    <property type="match status" value="1"/>
</dbReference>
<reference evidence="6 7" key="1">
    <citation type="submission" date="2020-03" db="EMBL/GenBank/DDBJ databases">
        <title>Sequencing the genomes of 1000 actinobacteria strains.</title>
        <authorList>
            <person name="Klenk H.-P."/>
        </authorList>
    </citation>
    <scope>NUCLEOTIDE SEQUENCE [LARGE SCALE GENOMIC DNA]</scope>
    <source>
        <strain evidence="6 7">DSM 16403</strain>
    </source>
</reference>
<evidence type="ECO:0000256" key="1">
    <source>
        <dbReference type="ARBA" id="ARBA00005695"/>
    </source>
</evidence>
<dbReference type="EMBL" id="JAATJL010000001">
    <property type="protein sequence ID" value="NJC23638.1"/>
    <property type="molecule type" value="Genomic_DNA"/>
</dbReference>
<dbReference type="GO" id="GO:0015833">
    <property type="term" value="P:peptide transport"/>
    <property type="evidence" value="ECO:0007669"/>
    <property type="project" value="TreeGrafter"/>
</dbReference>
<dbReference type="PANTHER" id="PTHR30290:SF9">
    <property type="entry name" value="OLIGOPEPTIDE-BINDING PROTEIN APPA"/>
    <property type="match status" value="1"/>
</dbReference>
<dbReference type="AlphaFoldDB" id="A0A846RJZ7"/>